<accession>A0A1W1CQZ7</accession>
<dbReference type="GO" id="GO:0016887">
    <property type="term" value="F:ATP hydrolysis activity"/>
    <property type="evidence" value="ECO:0007669"/>
    <property type="project" value="InterPro"/>
</dbReference>
<dbReference type="EMBL" id="FPHK01000115">
    <property type="protein sequence ID" value="SFV68122.1"/>
    <property type="molecule type" value="Genomic_DNA"/>
</dbReference>
<sequence length="344" mass="40645">MEEHFIREIKIQAYKSLQNFQADGFARINLIGGKNNVGKTAFMEALYLISNLQDFYQKNAANIDREKLNFEIIKSFFSLQNSRYGVDFLLSWLADTISLNNFSNMELEIPNRCKLYIEDNIVFPNRFLKKNYWNDGSFELYKYEKNRYFYTLKEKKNAMPELGFYKFVTVCSNNQTNIRKLLSKIKKDDRNDLINGYLFKLFNISKIDMTDEDILLFDHDSKSYRLSEYGDGVKNFINIILTILYDDQRVVFLDEVENGVHYTKFDAMWRIIFQLSKENSVQIFATTHSKEFIESYARVSKELQEESVSYIKMTQVDDGKIMAGVRDYEMLQSSIESAHEVRGW</sequence>
<organism evidence="2">
    <name type="scientific">hydrothermal vent metagenome</name>
    <dbReference type="NCBI Taxonomy" id="652676"/>
    <lineage>
        <taxon>unclassified sequences</taxon>
        <taxon>metagenomes</taxon>
        <taxon>ecological metagenomes</taxon>
    </lineage>
</organism>
<evidence type="ECO:0000313" key="2">
    <source>
        <dbReference type="EMBL" id="SFV68122.1"/>
    </source>
</evidence>
<dbReference type="InterPro" id="IPR051396">
    <property type="entry name" value="Bact_Antivir_Def_Nuclease"/>
</dbReference>
<dbReference type="InterPro" id="IPR003959">
    <property type="entry name" value="ATPase_AAA_core"/>
</dbReference>
<dbReference type="PANTHER" id="PTHR43581">
    <property type="entry name" value="ATP/GTP PHOSPHATASE"/>
    <property type="match status" value="1"/>
</dbReference>
<dbReference type="AlphaFoldDB" id="A0A1W1CQZ7"/>
<dbReference type="Pfam" id="PF13304">
    <property type="entry name" value="AAA_21"/>
    <property type="match status" value="1"/>
</dbReference>
<dbReference type="InterPro" id="IPR027417">
    <property type="entry name" value="P-loop_NTPase"/>
</dbReference>
<reference evidence="2" key="1">
    <citation type="submission" date="2016-10" db="EMBL/GenBank/DDBJ databases">
        <authorList>
            <person name="de Groot N.N."/>
        </authorList>
    </citation>
    <scope>NUCLEOTIDE SEQUENCE</scope>
</reference>
<dbReference type="SUPFAM" id="SSF52540">
    <property type="entry name" value="P-loop containing nucleoside triphosphate hydrolases"/>
    <property type="match status" value="1"/>
</dbReference>
<proteinExistence type="predicted"/>
<dbReference type="Gene3D" id="3.40.50.300">
    <property type="entry name" value="P-loop containing nucleotide triphosphate hydrolases"/>
    <property type="match status" value="1"/>
</dbReference>
<name>A0A1W1CQZ7_9ZZZZ</name>
<evidence type="ECO:0000259" key="1">
    <source>
        <dbReference type="Pfam" id="PF13304"/>
    </source>
</evidence>
<dbReference type="GO" id="GO:0005524">
    <property type="term" value="F:ATP binding"/>
    <property type="evidence" value="ECO:0007669"/>
    <property type="project" value="InterPro"/>
</dbReference>
<feature type="domain" description="ATPase AAA-type core" evidence="1">
    <location>
        <begin position="28"/>
        <end position="293"/>
    </location>
</feature>
<gene>
    <name evidence="2" type="ORF">MNB_SM-6-1178</name>
</gene>
<protein>
    <recommendedName>
        <fullName evidence="1">ATPase AAA-type core domain-containing protein</fullName>
    </recommendedName>
</protein>
<dbReference type="PANTHER" id="PTHR43581:SF4">
    <property type="entry name" value="ATP_GTP PHOSPHATASE"/>
    <property type="match status" value="1"/>
</dbReference>